<dbReference type="KEGG" id="obg:Verru16b_00838"/>
<evidence type="ECO:0000256" key="1">
    <source>
        <dbReference type="SAM" id="Phobius"/>
    </source>
</evidence>
<name>A0A1D8ASE0_9BACT</name>
<feature type="domain" description="Mce/MlaD" evidence="2">
    <location>
        <begin position="38"/>
        <end position="113"/>
    </location>
</feature>
<gene>
    <name evidence="3" type="primary">mlaD</name>
    <name evidence="3" type="ORF">Verru16b_00838</name>
</gene>
<feature type="transmembrane region" description="Helical" evidence="1">
    <location>
        <begin position="6"/>
        <end position="25"/>
    </location>
</feature>
<dbReference type="RefSeq" id="WP_069961105.1">
    <property type="nucleotide sequence ID" value="NZ_CP016094.1"/>
</dbReference>
<dbReference type="EMBL" id="CP016094">
    <property type="protein sequence ID" value="AOS43780.1"/>
    <property type="molecule type" value="Genomic_DNA"/>
</dbReference>
<dbReference type="InterPro" id="IPR052336">
    <property type="entry name" value="MlaD_Phospholipid_Transporter"/>
</dbReference>
<keyword evidence="1" id="KW-1133">Transmembrane helix</keyword>
<accession>A0A1D8ASE0</accession>
<proteinExistence type="predicted"/>
<sequence length="330" mass="34476">MNNTSQTIRVGLFFLLGLALAWITFESLNGGRLFKQEGYSLVAGFANLKGLKTGDEIRMAGVKVGAVKLTRLAGNRVEAVLSIEPGVNIPTDAVASVEQSSLLGSNYLGVTFGTPGSPLLKDGDEIQTKATVDMSEVISQLGNLGSKLEQVIGEIGKSMGTGGENGSIFERVDKLVTENGPKLTETIANLQDITAKIKGGEGTFGKLVNDSKLHDELLAGVSEIKLAAADARTFMGDAKNIVADVKTGKGALGVLLYDEPTAASLKVSVNNLKEVSEKLNSGQGTLGKLISDDSLYLSVQSTMKKADRMIDGLGDQGPITAVGVAAQSLF</sequence>
<dbReference type="PANTHER" id="PTHR33371">
    <property type="entry name" value="INTERMEMBRANE PHOSPHOLIPID TRANSPORT SYSTEM BINDING PROTEIN MLAD-RELATED"/>
    <property type="match status" value="1"/>
</dbReference>
<dbReference type="PANTHER" id="PTHR33371:SF4">
    <property type="entry name" value="INTERMEMBRANE PHOSPHOLIPID TRANSPORT SYSTEM BINDING PROTEIN MLAD"/>
    <property type="match status" value="1"/>
</dbReference>
<dbReference type="STRING" id="1838286.Verru16b_00838"/>
<reference evidence="3 4" key="1">
    <citation type="submission" date="2016-06" db="EMBL/GenBank/DDBJ databases">
        <title>Three novel species with peptidoglycan cell walls form the new genus Lacunisphaera gen. nov. in the family Opitutaceae of the verrucomicrobial subdivision 4.</title>
        <authorList>
            <person name="Rast P."/>
            <person name="Gloeckner I."/>
            <person name="Jogler M."/>
            <person name="Boedeker C."/>
            <person name="Jeske O."/>
            <person name="Wiegand S."/>
            <person name="Reinhardt R."/>
            <person name="Schumann P."/>
            <person name="Rohde M."/>
            <person name="Spring S."/>
            <person name="Gloeckner F.O."/>
            <person name="Jogler C."/>
        </authorList>
    </citation>
    <scope>NUCLEOTIDE SEQUENCE [LARGE SCALE GENOMIC DNA]</scope>
    <source>
        <strain evidence="3 4">IG16b</strain>
    </source>
</reference>
<dbReference type="Pfam" id="PF02470">
    <property type="entry name" value="MlaD"/>
    <property type="match status" value="1"/>
</dbReference>
<keyword evidence="1" id="KW-0472">Membrane</keyword>
<organism evidence="3 4">
    <name type="scientific">Lacunisphaera limnophila</name>
    <dbReference type="NCBI Taxonomy" id="1838286"/>
    <lineage>
        <taxon>Bacteria</taxon>
        <taxon>Pseudomonadati</taxon>
        <taxon>Verrucomicrobiota</taxon>
        <taxon>Opitutia</taxon>
        <taxon>Opitutales</taxon>
        <taxon>Opitutaceae</taxon>
        <taxon>Lacunisphaera</taxon>
    </lineage>
</organism>
<evidence type="ECO:0000313" key="3">
    <source>
        <dbReference type="EMBL" id="AOS43780.1"/>
    </source>
</evidence>
<protein>
    <submittedName>
        <fullName evidence="3">Putative phospholipid ABC transporter-binding protein MlaD</fullName>
    </submittedName>
</protein>
<dbReference type="InterPro" id="IPR003399">
    <property type="entry name" value="Mce/MlaD"/>
</dbReference>
<dbReference type="OrthoDB" id="9769132at2"/>
<keyword evidence="4" id="KW-1185">Reference proteome</keyword>
<evidence type="ECO:0000313" key="4">
    <source>
        <dbReference type="Proteomes" id="UP000095228"/>
    </source>
</evidence>
<evidence type="ECO:0000259" key="2">
    <source>
        <dbReference type="Pfam" id="PF02470"/>
    </source>
</evidence>
<dbReference type="Proteomes" id="UP000095228">
    <property type="component" value="Chromosome"/>
</dbReference>
<dbReference type="AlphaFoldDB" id="A0A1D8ASE0"/>
<keyword evidence="1" id="KW-0812">Transmembrane</keyword>